<dbReference type="OrthoDB" id="8607342at2"/>
<evidence type="ECO:0000256" key="2">
    <source>
        <dbReference type="SAM" id="Phobius"/>
    </source>
</evidence>
<protein>
    <recommendedName>
        <fullName evidence="3">CAAX prenyl protease 2/Lysostaphin resistance protein A-like domain-containing protein</fullName>
    </recommendedName>
</protein>
<dbReference type="RefSeq" id="WP_010623919.1">
    <property type="nucleotide sequence ID" value="NZ_AZFA01000002.1"/>
</dbReference>
<evidence type="ECO:0000259" key="3">
    <source>
        <dbReference type="Pfam" id="PF02517"/>
    </source>
</evidence>
<comment type="caution">
    <text evidence="4">The sequence shown here is derived from an EMBL/GenBank/DDBJ whole genome shotgun (WGS) entry which is preliminary data.</text>
</comment>
<feature type="transmembrane region" description="Helical" evidence="2">
    <location>
        <begin position="48"/>
        <end position="71"/>
    </location>
</feature>
<feature type="transmembrane region" description="Helical" evidence="2">
    <location>
        <begin position="125"/>
        <end position="145"/>
    </location>
</feature>
<dbReference type="eggNOG" id="COG1266">
    <property type="taxonomic scope" value="Bacteria"/>
</dbReference>
<dbReference type="EMBL" id="AZFA01000002">
    <property type="protein sequence ID" value="KRL68084.1"/>
    <property type="molecule type" value="Genomic_DNA"/>
</dbReference>
<dbReference type="PANTHER" id="PTHR36435">
    <property type="entry name" value="SLR1288 PROTEIN"/>
    <property type="match status" value="1"/>
</dbReference>
<gene>
    <name evidence="4" type="ORF">FC27_GL000815</name>
</gene>
<dbReference type="PANTHER" id="PTHR36435:SF1">
    <property type="entry name" value="CAAX AMINO TERMINAL PROTEASE FAMILY PROTEIN"/>
    <property type="match status" value="1"/>
</dbReference>
<feature type="domain" description="CAAX prenyl protease 2/Lysostaphin resistance protein A-like" evidence="3">
    <location>
        <begin position="125"/>
        <end position="218"/>
    </location>
</feature>
<comment type="similarity">
    <text evidence="1">Belongs to the UPF0177 family.</text>
</comment>
<dbReference type="Proteomes" id="UP000051647">
    <property type="component" value="Unassembled WGS sequence"/>
</dbReference>
<feature type="transmembrane region" description="Helical" evidence="2">
    <location>
        <begin position="157"/>
        <end position="176"/>
    </location>
</feature>
<dbReference type="Pfam" id="PF02517">
    <property type="entry name" value="Rce1-like"/>
    <property type="match status" value="1"/>
</dbReference>
<dbReference type="InterPro" id="IPR052710">
    <property type="entry name" value="CAAX_protease"/>
</dbReference>
<sequence length="224" mass="25372">MTNKNPEFNPFKSLFHIIAFILLFIVEQIPLSILTFTKAQLGPNYESYLKVAPVISLLLMIVTAAILYFTFKKAQKFPTVRFTNKTWLTILAGTILALVINYATIPFMKAQNSNVDALQTLGQNSQILLVFSVLVVSPIFEEILFRGIMMNWFFVNRPFVSILISGIIFGFAHAPISNNMDWIYALSKILLGILLAIVYYRTKNIKADISVHFLNNFLSIVLAI</sequence>
<dbReference type="InterPro" id="IPR003675">
    <property type="entry name" value="Rce1/LyrA-like_dom"/>
</dbReference>
<dbReference type="PATRIC" id="fig|1423815.3.peg.825"/>
<evidence type="ECO:0000313" key="5">
    <source>
        <dbReference type="Proteomes" id="UP000051647"/>
    </source>
</evidence>
<dbReference type="STRING" id="1423815.FC27_GL000815"/>
<reference evidence="4 5" key="1">
    <citation type="journal article" date="2015" name="Genome Announc.">
        <title>Expanding the biotechnology potential of lactobacilli through comparative genomics of 213 strains and associated genera.</title>
        <authorList>
            <person name="Sun Z."/>
            <person name="Harris H.M."/>
            <person name="McCann A."/>
            <person name="Guo C."/>
            <person name="Argimon S."/>
            <person name="Zhang W."/>
            <person name="Yang X."/>
            <person name="Jeffery I.B."/>
            <person name="Cooney J.C."/>
            <person name="Kagawa T.F."/>
            <person name="Liu W."/>
            <person name="Song Y."/>
            <person name="Salvetti E."/>
            <person name="Wrobel A."/>
            <person name="Rasinkangas P."/>
            <person name="Parkhill J."/>
            <person name="Rea M.C."/>
            <person name="O'Sullivan O."/>
            <person name="Ritari J."/>
            <person name="Douillard F.P."/>
            <person name="Paul Ross R."/>
            <person name="Yang R."/>
            <person name="Briner A.E."/>
            <person name="Felis G.E."/>
            <person name="de Vos W.M."/>
            <person name="Barrangou R."/>
            <person name="Klaenhammer T.R."/>
            <person name="Caufield P.W."/>
            <person name="Cui Y."/>
            <person name="Zhang H."/>
            <person name="O'Toole P.W."/>
        </authorList>
    </citation>
    <scope>NUCLEOTIDE SEQUENCE [LARGE SCALE GENOMIC DNA]</scope>
    <source>
        <strain evidence="4 5">DSM 14857</strain>
    </source>
</reference>
<feature type="transmembrane region" description="Helical" evidence="2">
    <location>
        <begin position="87"/>
        <end position="105"/>
    </location>
</feature>
<keyword evidence="2" id="KW-0472">Membrane</keyword>
<evidence type="ECO:0000313" key="4">
    <source>
        <dbReference type="EMBL" id="KRL68084.1"/>
    </source>
</evidence>
<keyword evidence="2" id="KW-1133">Transmembrane helix</keyword>
<dbReference type="GO" id="GO:0004175">
    <property type="term" value="F:endopeptidase activity"/>
    <property type="evidence" value="ECO:0007669"/>
    <property type="project" value="UniProtKB-ARBA"/>
</dbReference>
<accession>A0A0R1SKC8</accession>
<evidence type="ECO:0000256" key="1">
    <source>
        <dbReference type="ARBA" id="ARBA00009067"/>
    </source>
</evidence>
<proteinExistence type="inferred from homology"/>
<feature type="transmembrane region" description="Helical" evidence="2">
    <location>
        <begin position="182"/>
        <end position="200"/>
    </location>
</feature>
<keyword evidence="5" id="KW-1185">Reference proteome</keyword>
<dbReference type="GO" id="GO:0080120">
    <property type="term" value="P:CAAX-box protein maturation"/>
    <property type="evidence" value="ECO:0007669"/>
    <property type="project" value="UniProtKB-ARBA"/>
</dbReference>
<feature type="transmembrane region" description="Helical" evidence="2">
    <location>
        <begin position="14"/>
        <end position="36"/>
    </location>
</feature>
<dbReference type="AlphaFoldDB" id="A0A0R1SKC8"/>
<organism evidence="4 5">
    <name type="scientific">Companilactobacillus versmoldensis DSM 14857 = KCTC 3814</name>
    <dbReference type="NCBI Taxonomy" id="1423815"/>
    <lineage>
        <taxon>Bacteria</taxon>
        <taxon>Bacillati</taxon>
        <taxon>Bacillota</taxon>
        <taxon>Bacilli</taxon>
        <taxon>Lactobacillales</taxon>
        <taxon>Lactobacillaceae</taxon>
        <taxon>Companilactobacillus</taxon>
    </lineage>
</organism>
<keyword evidence="2" id="KW-0812">Transmembrane</keyword>
<name>A0A0R1SKC8_9LACO</name>